<dbReference type="GO" id="GO:0043041">
    <property type="term" value="P:amino acid activation for nonribosomal peptide biosynthetic process"/>
    <property type="evidence" value="ECO:0007669"/>
    <property type="project" value="TreeGrafter"/>
</dbReference>
<dbReference type="Gene3D" id="3.40.50.12780">
    <property type="entry name" value="N-terminal domain of ligase-like"/>
    <property type="match status" value="1"/>
</dbReference>
<accession>A0A7W9QGW2</accession>
<dbReference type="AlphaFoldDB" id="A0A7W9QGW2"/>
<dbReference type="CDD" id="cd05930">
    <property type="entry name" value="A_NRPS"/>
    <property type="match status" value="1"/>
</dbReference>
<dbReference type="PANTHER" id="PTHR45527:SF1">
    <property type="entry name" value="FATTY ACID SYNTHASE"/>
    <property type="match status" value="1"/>
</dbReference>
<dbReference type="InterPro" id="IPR000873">
    <property type="entry name" value="AMP-dep_synth/lig_dom"/>
</dbReference>
<dbReference type="GO" id="GO:0031177">
    <property type="term" value="F:phosphopantetheine binding"/>
    <property type="evidence" value="ECO:0007669"/>
    <property type="project" value="TreeGrafter"/>
</dbReference>
<dbReference type="EMBL" id="JACHJL010000020">
    <property type="protein sequence ID" value="MBB5938997.1"/>
    <property type="molecule type" value="Genomic_DNA"/>
</dbReference>
<organism evidence="5 6">
    <name type="scientific">Streptomyces zagrosensis</name>
    <dbReference type="NCBI Taxonomy" id="1042984"/>
    <lineage>
        <taxon>Bacteria</taxon>
        <taxon>Bacillati</taxon>
        <taxon>Actinomycetota</taxon>
        <taxon>Actinomycetes</taxon>
        <taxon>Kitasatosporales</taxon>
        <taxon>Streptomycetaceae</taxon>
        <taxon>Streptomyces</taxon>
    </lineage>
</organism>
<evidence type="ECO:0000313" key="5">
    <source>
        <dbReference type="EMBL" id="MBB5938997.1"/>
    </source>
</evidence>
<dbReference type="GO" id="GO:0044550">
    <property type="term" value="P:secondary metabolite biosynthetic process"/>
    <property type="evidence" value="ECO:0007669"/>
    <property type="project" value="TreeGrafter"/>
</dbReference>
<dbReference type="GO" id="GO:0005737">
    <property type="term" value="C:cytoplasm"/>
    <property type="evidence" value="ECO:0007669"/>
    <property type="project" value="TreeGrafter"/>
</dbReference>
<dbReference type="InterPro" id="IPR036736">
    <property type="entry name" value="ACP-like_sf"/>
</dbReference>
<feature type="domain" description="Carrier" evidence="4">
    <location>
        <begin position="697"/>
        <end position="772"/>
    </location>
</feature>
<dbReference type="InterPro" id="IPR029058">
    <property type="entry name" value="AB_hydrolase_fold"/>
</dbReference>
<dbReference type="Gene3D" id="3.30.559.30">
    <property type="entry name" value="Nonribosomal peptide synthetase, condensation domain"/>
    <property type="match status" value="1"/>
</dbReference>
<keyword evidence="6" id="KW-1185">Reference proteome</keyword>
<dbReference type="PROSITE" id="PS50075">
    <property type="entry name" value="CARRIER"/>
    <property type="match status" value="1"/>
</dbReference>
<dbReference type="InterPro" id="IPR020845">
    <property type="entry name" value="AMP-binding_CS"/>
</dbReference>
<dbReference type="InterPro" id="IPR009081">
    <property type="entry name" value="PP-bd_ACP"/>
</dbReference>
<dbReference type="InterPro" id="IPR042099">
    <property type="entry name" value="ANL_N_sf"/>
</dbReference>
<gene>
    <name evidence="5" type="ORF">FHS42_006089</name>
</gene>
<dbReference type="Pfam" id="PF00501">
    <property type="entry name" value="AMP-binding"/>
    <property type="match status" value="1"/>
</dbReference>
<dbReference type="Gene3D" id="3.30.300.30">
    <property type="match status" value="1"/>
</dbReference>
<protein>
    <submittedName>
        <fullName evidence="5">Amino acid adenylation domain-containing protein</fullName>
    </submittedName>
</protein>
<comment type="caution">
    <text evidence="5">The sequence shown here is derived from an EMBL/GenBank/DDBJ whole genome shotgun (WGS) entry which is preliminary data.</text>
</comment>
<dbReference type="Pfam" id="PF00550">
    <property type="entry name" value="PP-binding"/>
    <property type="match status" value="1"/>
</dbReference>
<dbReference type="SUPFAM" id="SSF47336">
    <property type="entry name" value="ACP-like"/>
    <property type="match status" value="1"/>
</dbReference>
<dbReference type="Gene3D" id="3.40.50.1820">
    <property type="entry name" value="alpha/beta hydrolase"/>
    <property type="match status" value="1"/>
</dbReference>
<evidence type="ECO:0000256" key="2">
    <source>
        <dbReference type="ARBA" id="ARBA00022553"/>
    </source>
</evidence>
<dbReference type="NCBIfam" id="TIGR01733">
    <property type="entry name" value="AA-adenyl-dom"/>
    <property type="match status" value="1"/>
</dbReference>
<evidence type="ECO:0000256" key="3">
    <source>
        <dbReference type="SAM" id="MobiDB-lite"/>
    </source>
</evidence>
<dbReference type="Pfam" id="PF13193">
    <property type="entry name" value="AMP-binding_C"/>
    <property type="match status" value="1"/>
</dbReference>
<dbReference type="Proteomes" id="UP000588098">
    <property type="component" value="Unassembled WGS sequence"/>
</dbReference>
<dbReference type="InterPro" id="IPR006162">
    <property type="entry name" value="Ppantetheine_attach_site"/>
</dbReference>
<evidence type="ECO:0000259" key="4">
    <source>
        <dbReference type="PROSITE" id="PS50075"/>
    </source>
</evidence>
<keyword evidence="2" id="KW-0597">Phosphoprotein</keyword>
<dbReference type="SUPFAM" id="SSF56801">
    <property type="entry name" value="Acetyl-CoA synthetase-like"/>
    <property type="match status" value="1"/>
</dbReference>
<keyword evidence="1" id="KW-0596">Phosphopantetheine</keyword>
<name>A0A7W9QGW2_9ACTN</name>
<dbReference type="RefSeq" id="WP_184577369.1">
    <property type="nucleotide sequence ID" value="NZ_JACHJL010000020.1"/>
</dbReference>
<sequence length="816" mass="87260">MTLTLPRVRPAGPARLRTLTLPLSAGPAGLLAGRPDTAPLLVNFLAALQEGYQIAWPVLGIAGGTAVRYTIAPRTAHTTFADLIRTPPHTGGSRTDFPHQPCLAVLLADAANPPTAPDGVVWAVAADGGTLRVHHDHRAVDTPTARRMAEHLLLLLGAAARRPEAPVVSCELLLPAEREALEAYQPPAPRWPDTTVHRMFREQAAHTPGHTALVHGGRSLTYATLDRFSDTLARRLRPAVCVPGDLVVLSGERGLELFAAILGVFKAGAGFVYLDPALPAPRAATMLRQTGPVAVLRTASGHPGTAGPHALSVEALLAHPDEDTEPPDDIAHAGSTAYVIFTSGSTGEPKGVLRPHRMHTSRIFLEQRLYDMGPDDRHLLKSPVSFREFIWPLASGGTAVVVDPGAERDDRALARLIDQEGVTTVSFVPSMLRLLLEQPEFRRASRLRHVFVGGEALGADLEARLRDCGFAVHNTYTLTEADYVSHRQGPVTTQAQGSDGGTVIGRPLDMRVHLCDRHGRRVPPGVIGEIHTGGPGLADGYLGRPDLTADRFVPNTLDADGPPRLFRTGDLARHRPDGQLEYLGRDDAQVKVRGQRVEPAEVEIVLRTHPAVANAAVTGIADPDQGATLVAYVVARDGEPGMRELREFIAGRLPDFMVPGYLTLVPALPLLDSGKVDRAALRVDHRRRPDLAVPYAPAGTARERRITELFARVLGLDTVGLDDDFFALGGDSLRLMLLRGAVEADAGGEVDLADVLRAATPRGVAALLADDGTEPGQSAPPQKAATERRSALLRQRAALRDRRAGAGAEPGAEEAR</sequence>
<dbReference type="PANTHER" id="PTHR45527">
    <property type="entry name" value="NONRIBOSOMAL PEPTIDE SYNTHETASE"/>
    <property type="match status" value="1"/>
</dbReference>
<dbReference type="InterPro" id="IPR045851">
    <property type="entry name" value="AMP-bd_C_sf"/>
</dbReference>
<evidence type="ECO:0000313" key="6">
    <source>
        <dbReference type="Proteomes" id="UP000588098"/>
    </source>
</evidence>
<dbReference type="InterPro" id="IPR010071">
    <property type="entry name" value="AA_adenyl_dom"/>
</dbReference>
<evidence type="ECO:0000256" key="1">
    <source>
        <dbReference type="ARBA" id="ARBA00022450"/>
    </source>
</evidence>
<dbReference type="InterPro" id="IPR025110">
    <property type="entry name" value="AMP-bd_C"/>
</dbReference>
<proteinExistence type="predicted"/>
<feature type="region of interest" description="Disordered" evidence="3">
    <location>
        <begin position="769"/>
        <end position="790"/>
    </location>
</feature>
<dbReference type="PROSITE" id="PS00012">
    <property type="entry name" value="PHOSPHOPANTETHEINE"/>
    <property type="match status" value="1"/>
</dbReference>
<reference evidence="5 6" key="1">
    <citation type="submission" date="2020-08" db="EMBL/GenBank/DDBJ databases">
        <title>Genomic Encyclopedia of Type Strains, Phase III (KMG-III): the genomes of soil and plant-associated and newly described type strains.</title>
        <authorList>
            <person name="Whitman W."/>
        </authorList>
    </citation>
    <scope>NUCLEOTIDE SEQUENCE [LARGE SCALE GENOMIC DNA]</scope>
    <source>
        <strain evidence="5 6">CECT 8305</strain>
    </source>
</reference>
<dbReference type="PROSITE" id="PS00455">
    <property type="entry name" value="AMP_BINDING"/>
    <property type="match status" value="1"/>
</dbReference>